<protein>
    <submittedName>
        <fullName evidence="2">ATPase involved in DNA repair</fullName>
    </submittedName>
</protein>
<name>Q2SDH8_HAHCH</name>
<dbReference type="eggNOG" id="COG4372">
    <property type="taxonomic scope" value="Bacteria"/>
</dbReference>
<gene>
    <name evidence="2" type="ordered locus">HCH_04595</name>
</gene>
<dbReference type="KEGG" id="hch:HCH_04595"/>
<dbReference type="HOGENOM" id="CLU_601124_0_0_6"/>
<evidence type="ECO:0000313" key="3">
    <source>
        <dbReference type="Proteomes" id="UP000000238"/>
    </source>
</evidence>
<organism evidence="2 3">
    <name type="scientific">Hahella chejuensis (strain KCTC 2396)</name>
    <dbReference type="NCBI Taxonomy" id="349521"/>
    <lineage>
        <taxon>Bacteria</taxon>
        <taxon>Pseudomonadati</taxon>
        <taxon>Pseudomonadota</taxon>
        <taxon>Gammaproteobacteria</taxon>
        <taxon>Oceanospirillales</taxon>
        <taxon>Hahellaceae</taxon>
        <taxon>Hahella</taxon>
    </lineage>
</organism>
<evidence type="ECO:0000313" key="2">
    <source>
        <dbReference type="EMBL" id="ABC31296.1"/>
    </source>
</evidence>
<reference evidence="2 3" key="1">
    <citation type="journal article" date="2005" name="Nucleic Acids Res.">
        <title>Genomic blueprint of Hahella chejuensis, a marine microbe producing an algicidal agent.</title>
        <authorList>
            <person name="Jeong H."/>
            <person name="Yim J.H."/>
            <person name="Lee C."/>
            <person name="Choi S.-H."/>
            <person name="Park Y.K."/>
            <person name="Yoon S.H."/>
            <person name="Hur C.-G."/>
            <person name="Kang H.-Y."/>
            <person name="Kim D."/>
            <person name="Lee H.H."/>
            <person name="Park K.H."/>
            <person name="Park S.-H."/>
            <person name="Park H.-S."/>
            <person name="Lee H.K."/>
            <person name="Oh T.K."/>
            <person name="Kim J.F."/>
        </authorList>
    </citation>
    <scope>NUCLEOTIDE SEQUENCE [LARGE SCALE GENOMIC DNA]</scope>
    <source>
        <strain evidence="2 3">KCTC 2396</strain>
    </source>
</reference>
<dbReference type="EMBL" id="CP000155">
    <property type="protein sequence ID" value="ABC31296.1"/>
    <property type="molecule type" value="Genomic_DNA"/>
</dbReference>
<dbReference type="OrthoDB" id="6189582at2"/>
<sequence length="438" mass="50306">MPKPQKDDIYEAVLFLEDQYVARQMRYSEFEAILDGVVALNDLADTEITAVYAELNKQLVPRALVFFTVYFDEEGIADSEWNVPLKRLAKISGSGPDLGAGPIRLACRSQCAISWHQRDLWDPDMKPGGNDFQVIKKSLQENRLGFEVVGEVIEEEEDIPVLTPTQAAPQPAASASALEEQERIHRTKLARLLKAQRLRIKTLNSQHEAEIEELNRQHRLEMQALKTKVQDMEQSLQHTKVLYDQTKIKLQKRSDQYLSLQEEMVQFKKRQSMLEKELSKGDGGEEAERLRQRLESELTIVKEQLQRREAELVYRDEREEQLRQEIQTLKDESEDGGGDILNKLSELDVVFVVYHPGAGHITIPAKDVLRYVQNPIAYAAERCFVTERHYKEWLDHYENAVCEHEIPGKGLCGESVPRVTVPAEFVAGESNRCEKHQE</sequence>
<feature type="coiled-coil region" evidence="1">
    <location>
        <begin position="193"/>
        <end position="335"/>
    </location>
</feature>
<proteinExistence type="predicted"/>
<dbReference type="AlphaFoldDB" id="Q2SDH8"/>
<dbReference type="Proteomes" id="UP000000238">
    <property type="component" value="Chromosome"/>
</dbReference>
<keyword evidence="1" id="KW-0175">Coiled coil</keyword>
<evidence type="ECO:0000256" key="1">
    <source>
        <dbReference type="SAM" id="Coils"/>
    </source>
</evidence>
<keyword evidence="3" id="KW-1185">Reference proteome</keyword>
<dbReference type="RefSeq" id="WP_011398361.1">
    <property type="nucleotide sequence ID" value="NC_007645.1"/>
</dbReference>
<accession>Q2SDH8</accession>